<dbReference type="InterPro" id="IPR011050">
    <property type="entry name" value="Pectin_lyase_fold/virulence"/>
</dbReference>
<gene>
    <name evidence="1" type="ORF">SAMN05660918_1101</name>
</gene>
<dbReference type="STRING" id="402734.SAMN05660918_1101"/>
<dbReference type="SMART" id="SM00710">
    <property type="entry name" value="PbH1"/>
    <property type="match status" value="8"/>
</dbReference>
<dbReference type="EMBL" id="FNYA01000002">
    <property type="protein sequence ID" value="SEI60283.1"/>
    <property type="molecule type" value="Genomic_DNA"/>
</dbReference>
<keyword evidence="2" id="KW-1185">Reference proteome</keyword>
<evidence type="ECO:0008006" key="3">
    <source>
        <dbReference type="Google" id="ProtNLM"/>
    </source>
</evidence>
<dbReference type="InterPro" id="IPR006626">
    <property type="entry name" value="PbH1"/>
</dbReference>
<name>A0A1H6RWZ5_9FLAO</name>
<evidence type="ECO:0000313" key="1">
    <source>
        <dbReference type="EMBL" id="SEI60283.1"/>
    </source>
</evidence>
<dbReference type="NCBIfam" id="NF033708">
    <property type="entry name" value="T9SS_Cterm_ChiA"/>
    <property type="match status" value="1"/>
</dbReference>
<protein>
    <recommendedName>
        <fullName evidence="3">T9SS sorting signal type C domain-containing protein</fullName>
    </recommendedName>
</protein>
<dbReference type="RefSeq" id="WP_091309332.1">
    <property type="nucleotide sequence ID" value="NZ_CBCSJU010000005.1"/>
</dbReference>
<dbReference type="Proteomes" id="UP000199702">
    <property type="component" value="Unassembled WGS sequence"/>
</dbReference>
<evidence type="ECO:0000313" key="2">
    <source>
        <dbReference type="Proteomes" id="UP000199702"/>
    </source>
</evidence>
<sequence length="1454" mass="155259">MNENYNSLGKVQGELPSGEKRVRNLKNKVSTQKSIKKSNWFFCLLFLMTAWSNAQVTTNSGSGLAPTYTSLANAITALNAATISSPVVITLTGNETAPAGGFRITAQGDATNTIIIEGVTSTITASLQTAGQLNNAIFKLVGADYITIRNFTMQENGGNTVLTPAASNTMTEWGVALLYLTTTNGAQNNTIQGNTISLNRTYRNSYGIYSNSTHTDAAPLTDVTATTGSNTGLSILSNNISNVNMGIVVVGPKAAIDHNQTLTIGGVGFGNTITDFGTNISLSTFANVSGTCYGILVRNTANFTVSHNSITSSVGGYAFAGTFRGIYVQSFSNAPTGTLTQVIDYNSISMKAGFASTVLHGVSVENTTGSATTSLSISHNDFHDFGHTVAGTGQVFFINNVVGNLTENMNSNTFTNMTMNTTGSVTFFNHNVVRPANAICNVNNNAIVTGFTKTGAGGNLIFYQATLNSPSSVMDINTGNNFSNITLTGATTVYGWRNYDGGQFGSVAPYGSMKNVSNNTFTNIVGGTNYIAIMQVFGSNMNTINNVSNNTITNVTGGGAIRGIESAACGSQRFENNTISGLSSTGASQVTGLYLSITSSNSGVLDIFKNKIYNLEATNVGGSVSGIYAETASTINLQNNFVGDLRATNADGANPLVGINVAATAGGVIDVSHNTVWLSGGSAGSNFGSSAVYDSASAGTVTMRNNIFVNKTTPNGTGLAAAYRRSTTDLTNYNAASNTNLFFGSTIFTDGTNTDITLKAYKARVTPRDVCSVTEDPTFLSTVGTNPNFLHIDTTVPMLIESGGTPIAGITTDFDGDARNITTPDIGADEFNGTYIAPTNTTTTVSACDNYTWSVDGVNYTATGVYNYTEDCRHTETLDVRINKVWNGTTSADWNDPSNWTPAGVPVSTDCVVIPDTANEPVVGGTNYSALGLNLAVNADASLNVTATNTLKITDVINVNPTGTLIVEDDASIVQINNVTNVGNIQYKRTANVRKHDYVYWSSPVAGFASTAVSPGTSLGYQYDWIPAITGNTNEFGNWRLTNETMVLGKGYCVRAPDSYSLSALTDYTATFTGVPNNGDITIPISRGSYDGVNYATGASTTPGTKDDDNWNLVGNPYPSAINAIDFLILNTNIAGFVNIWTHGSLPSNATNDPFYGDYSYNYTPTDYITYNSLGASSGNGVFNGRIAAGQGFFVSMLHTSAGATENLIFNNTLRSETYNNSQFYKNAKELEKHRIWFDLVSSSGTNVRSLLGYVENATNEKDRLFDAFSNEKLSFNIFSLIDEEHMLIQGRKLPFDNNDKINIGVTIPQEGVYKIALSSVDGLFLDTNQNIYLEDKLLNVIFNLKEAPYSFTGNKGTTKDRFVLRYTKNDDVNHISEVTNQLTIYDNNVLTVESGKLKIKDIVVFDVLGKLLLNKNNVNDKNCQITNLNRTSSMLVVKVTLEDNSEEVRKIIY</sequence>
<organism evidence="1 2">
    <name type="scientific">Flavobacterium terrigena</name>
    <dbReference type="NCBI Taxonomy" id="402734"/>
    <lineage>
        <taxon>Bacteria</taxon>
        <taxon>Pseudomonadati</taxon>
        <taxon>Bacteroidota</taxon>
        <taxon>Flavobacteriia</taxon>
        <taxon>Flavobacteriales</taxon>
        <taxon>Flavobacteriaceae</taxon>
        <taxon>Flavobacterium</taxon>
    </lineage>
</organism>
<dbReference type="SUPFAM" id="SSF51126">
    <property type="entry name" value="Pectin lyase-like"/>
    <property type="match status" value="1"/>
</dbReference>
<dbReference type="OrthoDB" id="906679at2"/>
<accession>A0A1H6RWZ5</accession>
<proteinExistence type="predicted"/>
<reference evidence="2" key="1">
    <citation type="submission" date="2016-10" db="EMBL/GenBank/DDBJ databases">
        <authorList>
            <person name="Varghese N."/>
            <person name="Submissions S."/>
        </authorList>
    </citation>
    <scope>NUCLEOTIDE SEQUENCE [LARGE SCALE GENOMIC DNA]</scope>
    <source>
        <strain evidence="2">DSM 17934</strain>
    </source>
</reference>